<dbReference type="STRING" id="675511.GCA_000341735_01160"/>
<dbReference type="PANTHER" id="PTHR43514">
    <property type="entry name" value="ABC TRANSPORTER I FAMILY MEMBER 10"/>
    <property type="match status" value="1"/>
</dbReference>
<dbReference type="Pfam" id="PF00005">
    <property type="entry name" value="ABC_tran"/>
    <property type="match status" value="1"/>
</dbReference>
<dbReference type="SUPFAM" id="SSF52540">
    <property type="entry name" value="P-loop containing nucleoside triphosphate hydrolases"/>
    <property type="match status" value="1"/>
</dbReference>
<evidence type="ECO:0000256" key="7">
    <source>
        <dbReference type="ARBA" id="ARBA00022967"/>
    </source>
</evidence>
<dbReference type="InterPro" id="IPR003439">
    <property type="entry name" value="ABC_transporter-like_ATP-bd"/>
</dbReference>
<evidence type="ECO:0000259" key="10">
    <source>
        <dbReference type="PROSITE" id="PS50893"/>
    </source>
</evidence>
<dbReference type="Gene3D" id="2.40.50.100">
    <property type="match status" value="1"/>
</dbReference>
<dbReference type="Gene3D" id="3.40.50.300">
    <property type="entry name" value="P-loop containing nucleotide triphosphate hydrolases"/>
    <property type="match status" value="1"/>
</dbReference>
<keyword evidence="5" id="KW-0547">Nucleotide-binding</keyword>
<accession>A0A4P9UMF8</accession>
<evidence type="ECO:0000256" key="4">
    <source>
        <dbReference type="ARBA" id="ARBA00022519"/>
    </source>
</evidence>
<name>A0A4P9UMF8_METBY</name>
<keyword evidence="8" id="KW-0472">Membrane</keyword>
<dbReference type="PANTHER" id="PTHR43514:SF10">
    <property type="entry name" value="MOLYBDENUM IMPORT ATP-BINDING PROTEIN MODC 2"/>
    <property type="match status" value="1"/>
</dbReference>
<evidence type="ECO:0000256" key="8">
    <source>
        <dbReference type="ARBA" id="ARBA00023136"/>
    </source>
</evidence>
<keyword evidence="13" id="KW-1185">Reference proteome</keyword>
<dbReference type="OrthoDB" id="9802264at2"/>
<dbReference type="SMART" id="SM00382">
    <property type="entry name" value="AAA"/>
    <property type="match status" value="1"/>
</dbReference>
<dbReference type="PROSITE" id="PS00211">
    <property type="entry name" value="ABC_TRANSPORTER_1"/>
    <property type="match status" value="1"/>
</dbReference>
<dbReference type="SUPFAM" id="SSF50331">
    <property type="entry name" value="MOP-like"/>
    <property type="match status" value="1"/>
</dbReference>
<evidence type="ECO:0000259" key="11">
    <source>
        <dbReference type="PROSITE" id="PS51866"/>
    </source>
</evidence>
<evidence type="ECO:0000313" key="12">
    <source>
        <dbReference type="EMBL" id="QCW82428.1"/>
    </source>
</evidence>
<dbReference type="PROSITE" id="PS50893">
    <property type="entry name" value="ABC_TRANSPORTER_2"/>
    <property type="match status" value="1"/>
</dbReference>
<keyword evidence="7" id="KW-1278">Translocase</keyword>
<evidence type="ECO:0000256" key="9">
    <source>
        <dbReference type="PROSITE-ProRule" id="PRU01213"/>
    </source>
</evidence>
<dbReference type="InterPro" id="IPR011868">
    <property type="entry name" value="ModC_ABC_ATP-bd"/>
</dbReference>
<evidence type="ECO:0000256" key="5">
    <source>
        <dbReference type="ARBA" id="ARBA00022741"/>
    </source>
</evidence>
<dbReference type="RefSeq" id="WP_017839747.1">
    <property type="nucleotide sequence ID" value="NZ_CP035467.1"/>
</dbReference>
<dbReference type="InterPro" id="IPR008995">
    <property type="entry name" value="Mo/tungstate-bd_C_term_dom"/>
</dbReference>
<evidence type="ECO:0000256" key="3">
    <source>
        <dbReference type="ARBA" id="ARBA00022505"/>
    </source>
</evidence>
<evidence type="ECO:0000256" key="1">
    <source>
        <dbReference type="ARBA" id="ARBA00022448"/>
    </source>
</evidence>
<reference evidence="13" key="1">
    <citation type="journal article" date="2019" name="J. Bacteriol.">
        <title>A Mutagenic Screen Identifies a TonB-Dependent Receptor Required for the Lanthanide Metal Switch in the Type I Methanotroph 'Methylotuvimicrobium buryatense' 5GB1C.</title>
        <authorList>
            <person name="Groom J.D."/>
            <person name="Ford S.M."/>
            <person name="Pesesky M.W."/>
            <person name="Lidstrom M.E."/>
        </authorList>
    </citation>
    <scope>NUCLEOTIDE SEQUENCE [LARGE SCALE GENOMIC DNA]</scope>
    <source>
        <strain evidence="13">5GB1C</strain>
    </source>
</reference>
<dbReference type="PROSITE" id="PS51866">
    <property type="entry name" value="MOP"/>
    <property type="match status" value="1"/>
</dbReference>
<organism evidence="12 13">
    <name type="scientific">Methylotuvimicrobium buryatense</name>
    <name type="common">Methylomicrobium buryatense</name>
    <dbReference type="NCBI Taxonomy" id="95641"/>
    <lineage>
        <taxon>Bacteria</taxon>
        <taxon>Pseudomonadati</taxon>
        <taxon>Pseudomonadota</taxon>
        <taxon>Gammaproteobacteria</taxon>
        <taxon>Methylococcales</taxon>
        <taxon>Methylococcaceae</taxon>
        <taxon>Methylotuvimicrobium</taxon>
    </lineage>
</organism>
<dbReference type="InterPro" id="IPR050334">
    <property type="entry name" value="Molybdenum_import_ModC"/>
</dbReference>
<keyword evidence="4" id="KW-0997">Cell inner membrane</keyword>
<dbReference type="GO" id="GO:0015098">
    <property type="term" value="F:molybdate ion transmembrane transporter activity"/>
    <property type="evidence" value="ECO:0007669"/>
    <property type="project" value="InterPro"/>
</dbReference>
<dbReference type="InterPro" id="IPR004606">
    <property type="entry name" value="Mop_domain"/>
</dbReference>
<keyword evidence="3 9" id="KW-0500">Molybdenum</keyword>
<proteinExistence type="predicted"/>
<dbReference type="GO" id="GO:0016887">
    <property type="term" value="F:ATP hydrolysis activity"/>
    <property type="evidence" value="ECO:0007669"/>
    <property type="project" value="InterPro"/>
</dbReference>
<keyword evidence="6 12" id="KW-0067">ATP-binding</keyword>
<evidence type="ECO:0000256" key="2">
    <source>
        <dbReference type="ARBA" id="ARBA00022475"/>
    </source>
</evidence>
<dbReference type="InterPro" id="IPR003593">
    <property type="entry name" value="AAA+_ATPase"/>
</dbReference>
<dbReference type="InterPro" id="IPR005116">
    <property type="entry name" value="Transp-assoc_OB_typ1"/>
</dbReference>
<protein>
    <submittedName>
        <fullName evidence="12">Molybdenum ABC transporter ATP-binding protein</fullName>
    </submittedName>
</protein>
<evidence type="ECO:0000313" key="13">
    <source>
        <dbReference type="Proteomes" id="UP000305881"/>
    </source>
</evidence>
<dbReference type="InterPro" id="IPR017871">
    <property type="entry name" value="ABC_transporter-like_CS"/>
</dbReference>
<dbReference type="Proteomes" id="UP000305881">
    <property type="component" value="Chromosome"/>
</dbReference>
<dbReference type="EMBL" id="CP035467">
    <property type="protein sequence ID" value="QCW82428.1"/>
    <property type="molecule type" value="Genomic_DNA"/>
</dbReference>
<dbReference type="GO" id="GO:0140359">
    <property type="term" value="F:ABC-type transporter activity"/>
    <property type="evidence" value="ECO:0007669"/>
    <property type="project" value="InterPro"/>
</dbReference>
<feature type="domain" description="ABC transporter" evidence="10">
    <location>
        <begin position="1"/>
        <end position="234"/>
    </location>
</feature>
<keyword evidence="2" id="KW-1003">Cell membrane</keyword>
<dbReference type="Pfam" id="PF03459">
    <property type="entry name" value="TOBE"/>
    <property type="match status" value="1"/>
</dbReference>
<dbReference type="GO" id="GO:0016020">
    <property type="term" value="C:membrane"/>
    <property type="evidence" value="ECO:0007669"/>
    <property type="project" value="InterPro"/>
</dbReference>
<dbReference type="GO" id="GO:0005524">
    <property type="term" value="F:ATP binding"/>
    <property type="evidence" value="ECO:0007669"/>
    <property type="project" value="UniProtKB-KW"/>
</dbReference>
<dbReference type="AlphaFoldDB" id="A0A4P9UMF8"/>
<feature type="domain" description="Mop" evidence="11">
    <location>
        <begin position="293"/>
        <end position="358"/>
    </location>
</feature>
<dbReference type="NCBIfam" id="TIGR02142">
    <property type="entry name" value="modC_ABC"/>
    <property type="match status" value="1"/>
</dbReference>
<dbReference type="KEGG" id="mbur:EQU24_09380"/>
<sequence length="358" mass="39707">MTKDQIEARFLLNWPGFSLDIDLTLPGRGVTALFGQSGSGKTTLLRCMAGLERADEGFLSFKGETWQNGKTWLPAHRRPIGYVFQEASLFEHMTVRNNLHYGRKRIPAARQTDLDPIIELFGIGHLLGRKPDRLSGGERQRVGIARALAVNPRMLLMDEPLSALDSARKQEILPYLEKLRDRLDIPIVYVSHSPEEVARLADYLVAMNNGKVMAHGPLKETLARIDLPIRLGEEAGVVLDAVVAERDSSWHLAKLDFSGGSLWTRDKGIALGRRVRVRVLARDISLARDNREHSSIQNVLPGEVEAIADDEHPGLALVSVKVGPSVLVARLTKRAAHMLEIAPGQAIWLQIKSVALME</sequence>
<evidence type="ECO:0000256" key="6">
    <source>
        <dbReference type="ARBA" id="ARBA00022840"/>
    </source>
</evidence>
<dbReference type="InterPro" id="IPR027417">
    <property type="entry name" value="P-loop_NTPase"/>
</dbReference>
<gene>
    <name evidence="12" type="primary">modC</name>
    <name evidence="12" type="ORF">EQU24_09380</name>
</gene>
<keyword evidence="1" id="KW-0813">Transport</keyword>